<feature type="compositionally biased region" description="Basic and acidic residues" evidence="1">
    <location>
        <begin position="58"/>
        <end position="95"/>
    </location>
</feature>
<evidence type="ECO:0000313" key="2">
    <source>
        <dbReference type="EMBL" id="KMP09949.1"/>
    </source>
</evidence>
<dbReference type="EMBL" id="DS028100">
    <property type="protein sequence ID" value="KMP09949.1"/>
    <property type="molecule type" value="Genomic_DNA"/>
</dbReference>
<sequence>MTTALPDESAGKRWKLPPYLGRGRHVIGWRGWRVPRLGLPLSSRAPNNGLCLNGGEGGEERLAKRRIDPRESTSDGGRLVDRTEEAWMRGEEARGKRPSRW</sequence>
<organism evidence="2 3">
    <name type="scientific">Coccidioides immitis RMSCC 2394</name>
    <dbReference type="NCBI Taxonomy" id="404692"/>
    <lineage>
        <taxon>Eukaryota</taxon>
        <taxon>Fungi</taxon>
        <taxon>Dikarya</taxon>
        <taxon>Ascomycota</taxon>
        <taxon>Pezizomycotina</taxon>
        <taxon>Eurotiomycetes</taxon>
        <taxon>Eurotiomycetidae</taxon>
        <taxon>Onygenales</taxon>
        <taxon>Onygenaceae</taxon>
        <taxon>Coccidioides</taxon>
    </lineage>
</organism>
<reference evidence="3" key="1">
    <citation type="journal article" date="2010" name="Genome Res.">
        <title>Population genomic sequencing of Coccidioides fungi reveals recent hybridization and transposon control.</title>
        <authorList>
            <person name="Neafsey D.E."/>
            <person name="Barker B.M."/>
            <person name="Sharpton T.J."/>
            <person name="Stajich J.E."/>
            <person name="Park D.J."/>
            <person name="Whiston E."/>
            <person name="Hung C.-Y."/>
            <person name="McMahan C."/>
            <person name="White J."/>
            <person name="Sykes S."/>
            <person name="Heiman D."/>
            <person name="Young S."/>
            <person name="Zeng Q."/>
            <person name="Abouelleil A."/>
            <person name="Aftuck L."/>
            <person name="Bessette D."/>
            <person name="Brown A."/>
            <person name="FitzGerald M."/>
            <person name="Lui A."/>
            <person name="Macdonald J.P."/>
            <person name="Priest M."/>
            <person name="Orbach M.J."/>
            <person name="Galgiani J.N."/>
            <person name="Kirkland T.N."/>
            <person name="Cole G.T."/>
            <person name="Birren B.W."/>
            <person name="Henn M.R."/>
            <person name="Taylor J.W."/>
            <person name="Rounsley S.D."/>
        </authorList>
    </citation>
    <scope>NUCLEOTIDE SEQUENCE [LARGE SCALE GENOMIC DNA]</scope>
    <source>
        <strain evidence="3">RMSCC 2394</strain>
    </source>
</reference>
<evidence type="ECO:0000313" key="3">
    <source>
        <dbReference type="Proteomes" id="UP000054565"/>
    </source>
</evidence>
<gene>
    <name evidence="2" type="ORF">CIRG_09182</name>
</gene>
<protein>
    <submittedName>
        <fullName evidence="2">Uncharacterized protein</fullName>
    </submittedName>
</protein>
<dbReference type="Proteomes" id="UP000054565">
    <property type="component" value="Unassembled WGS sequence"/>
</dbReference>
<accession>A0A0J6YRP9</accession>
<evidence type="ECO:0000256" key="1">
    <source>
        <dbReference type="SAM" id="MobiDB-lite"/>
    </source>
</evidence>
<name>A0A0J6YRP9_COCIT</name>
<feature type="region of interest" description="Disordered" evidence="1">
    <location>
        <begin position="43"/>
        <end position="101"/>
    </location>
</feature>
<dbReference type="AlphaFoldDB" id="A0A0J6YRP9"/>
<proteinExistence type="predicted"/>